<accession>A0A0C5BXM3</accession>
<protein>
    <submittedName>
        <fullName evidence="1">Uncharacterized protein</fullName>
    </submittedName>
</protein>
<keyword evidence="2" id="KW-1185">Reference proteome</keyword>
<evidence type="ECO:0000313" key="2">
    <source>
        <dbReference type="Proteomes" id="UP000032027"/>
    </source>
</evidence>
<dbReference type="STRING" id="1582439.NPIRD3C_0506"/>
<proteinExistence type="predicted"/>
<organism evidence="1 2">
    <name type="scientific">Nitrosopumilus piranensis</name>
    <dbReference type="NCBI Taxonomy" id="1582439"/>
    <lineage>
        <taxon>Archaea</taxon>
        <taxon>Nitrososphaerota</taxon>
        <taxon>Nitrososphaeria</taxon>
        <taxon>Nitrosopumilales</taxon>
        <taxon>Nitrosopumilaceae</taxon>
        <taxon>Nitrosopumilus</taxon>
    </lineage>
</organism>
<reference evidence="2" key="1">
    <citation type="submission" date="2015-02" db="EMBL/GenBank/DDBJ databases">
        <title>Characterization of two novel Thaumarchaeota isolated from the Northern Adriatic Sea.</title>
        <authorList>
            <person name="Bayer B."/>
            <person name="Vojvoda J."/>
            <person name="Offre P."/>
            <person name="Srivastava A."/>
            <person name="Elisabeth N."/>
            <person name="Garcia J.A.L."/>
            <person name="Schleper C."/>
            <person name="Herndl G.J."/>
        </authorList>
    </citation>
    <scope>NUCLEOTIDE SEQUENCE [LARGE SCALE GENOMIC DNA]</scope>
    <source>
        <strain evidence="2">D3C</strain>
    </source>
</reference>
<dbReference type="HOGENOM" id="CLU_3075145_0_0_2"/>
<evidence type="ECO:0000313" key="1">
    <source>
        <dbReference type="EMBL" id="AJM91720.1"/>
    </source>
</evidence>
<reference evidence="1 2" key="2">
    <citation type="journal article" date="2016" name="ISME J.">
        <title>Physiological and genomic characterization of two novel marine thaumarchaeal strains indicates niche differentiation.</title>
        <authorList>
            <person name="Bayer B."/>
            <person name="Vojvoda J."/>
            <person name="Offre P."/>
            <person name="Alves R.J."/>
            <person name="Elisabeth N.H."/>
            <person name="Garcia J.A."/>
            <person name="Volland J.M."/>
            <person name="Srivastava A."/>
            <person name="Schleper C."/>
            <person name="Herndl G.J."/>
        </authorList>
    </citation>
    <scope>NUCLEOTIDE SEQUENCE [LARGE SCALE GENOMIC DNA]</scope>
    <source>
        <strain evidence="1 2">D3C</strain>
    </source>
</reference>
<dbReference type="Proteomes" id="UP000032027">
    <property type="component" value="Chromosome"/>
</dbReference>
<name>A0A0C5BXM3_9ARCH</name>
<sequence length="52" mass="5932">MVDINHLSGAIPYCDIVVVEKMFANLSKKQKLDKKYNCIICNSLQELDQVMS</sequence>
<dbReference type="KEGG" id="nid:NPIRD3C_0506"/>
<reference evidence="1 2" key="3">
    <citation type="journal article" date="2019" name="Int. J. Syst. Evol. Microbiol.">
        <title>Nitrosopumilus adriaticus sp. nov. and Nitrosopumilus piranensis sp. nov., two ammonia-oxidizing archaea from the Adriatic Sea and members of the class Nitrososphaeria.</title>
        <authorList>
            <person name="Bayer B."/>
            <person name="Vojvoda J."/>
            <person name="Reinthaler T."/>
            <person name="Reyes C."/>
            <person name="Pinto M."/>
            <person name="Herndl G.J."/>
        </authorList>
    </citation>
    <scope>NUCLEOTIDE SEQUENCE [LARGE SCALE GENOMIC DNA]</scope>
    <source>
        <strain evidence="1 2">D3C</strain>
    </source>
</reference>
<dbReference type="EMBL" id="CP010868">
    <property type="protein sequence ID" value="AJM91720.1"/>
    <property type="molecule type" value="Genomic_DNA"/>
</dbReference>
<dbReference type="PATRIC" id="fig|1582439.9.peg.509"/>
<gene>
    <name evidence="1" type="ORF">NPIRD3C_0506</name>
</gene>
<dbReference type="AlphaFoldDB" id="A0A0C5BXM3"/>